<dbReference type="AlphaFoldDB" id="A0A0M3IHT4"/>
<dbReference type="WBParaSite" id="ALUE_0001802101-mRNA-1">
    <property type="protein sequence ID" value="ALUE_0001802101-mRNA-1"/>
    <property type="gene ID" value="ALUE_0001802101"/>
</dbReference>
<name>A0A0M3IHT4_ASCLU</name>
<accession>A0A0M3IHT4</accession>
<keyword evidence="1" id="KW-1185">Reference proteome</keyword>
<organism evidence="1 2">
    <name type="scientific">Ascaris lumbricoides</name>
    <name type="common">Giant roundworm</name>
    <dbReference type="NCBI Taxonomy" id="6252"/>
    <lineage>
        <taxon>Eukaryota</taxon>
        <taxon>Metazoa</taxon>
        <taxon>Ecdysozoa</taxon>
        <taxon>Nematoda</taxon>
        <taxon>Chromadorea</taxon>
        <taxon>Rhabditida</taxon>
        <taxon>Spirurina</taxon>
        <taxon>Ascaridomorpha</taxon>
        <taxon>Ascaridoidea</taxon>
        <taxon>Ascarididae</taxon>
        <taxon>Ascaris</taxon>
    </lineage>
</organism>
<evidence type="ECO:0000313" key="2">
    <source>
        <dbReference type="WBParaSite" id="ALUE_0001802101-mRNA-1"/>
    </source>
</evidence>
<evidence type="ECO:0000313" key="1">
    <source>
        <dbReference type="Proteomes" id="UP000036681"/>
    </source>
</evidence>
<proteinExistence type="predicted"/>
<sequence length="68" mass="7799">MQSSIDNTVSYCAVGCKSTPVNHLAQPNRTEPILSALSSGRGRRVFLHRHKRYNRESPRWHPTGRRRA</sequence>
<reference evidence="2" key="1">
    <citation type="submission" date="2017-02" db="UniProtKB">
        <authorList>
            <consortium name="WormBaseParasite"/>
        </authorList>
    </citation>
    <scope>IDENTIFICATION</scope>
</reference>
<protein>
    <submittedName>
        <fullName evidence="2">Aldehyde dehydrogenase</fullName>
    </submittedName>
</protein>
<dbReference type="Proteomes" id="UP000036681">
    <property type="component" value="Unplaced"/>
</dbReference>